<accession>A0ABS2Q3C7</accession>
<sequence length="178" mass="20780">MTRLELQLYDYNEWANRQIFNRLKELSEDVYRQEIQSVFPSISHVLAHVYLSDLGWIEVFSGKDMNHALMLQEQLKDETELKELKEMEAMFLKLSERYKLFFSQLGDSDKPLEIKNPNGDLMETSVFEQVPHVTNHGTYHRGNITAMLRQMGYASVPTDYGLYLYLKQTGAIVGKDFS</sequence>
<evidence type="ECO:0000313" key="3">
    <source>
        <dbReference type="EMBL" id="MBM7646801.1"/>
    </source>
</evidence>
<dbReference type="EMBL" id="JAFBER010000030">
    <property type="protein sequence ID" value="MBM7646801.1"/>
    <property type="molecule type" value="Genomic_DNA"/>
</dbReference>
<dbReference type="PANTHER" id="PTHR37302">
    <property type="entry name" value="SLR1116 PROTEIN"/>
    <property type="match status" value="1"/>
</dbReference>
<comment type="similarity">
    <text evidence="1">Belongs to the DinB family.</text>
</comment>
<dbReference type="Proteomes" id="UP000808914">
    <property type="component" value="Unassembled WGS sequence"/>
</dbReference>
<dbReference type="InterPro" id="IPR007837">
    <property type="entry name" value="DinB"/>
</dbReference>
<dbReference type="InterPro" id="IPR034660">
    <property type="entry name" value="DinB/YfiT-like"/>
</dbReference>
<organism evidence="3 4">
    <name type="scientific">Scopulibacillus daqui</name>
    <dbReference type="NCBI Taxonomy" id="1469162"/>
    <lineage>
        <taxon>Bacteria</taxon>
        <taxon>Bacillati</taxon>
        <taxon>Bacillota</taxon>
        <taxon>Bacilli</taxon>
        <taxon>Bacillales</taxon>
        <taxon>Sporolactobacillaceae</taxon>
        <taxon>Scopulibacillus</taxon>
    </lineage>
</organism>
<evidence type="ECO:0000313" key="4">
    <source>
        <dbReference type="Proteomes" id="UP000808914"/>
    </source>
</evidence>
<dbReference type="RefSeq" id="WP_205004679.1">
    <property type="nucleotide sequence ID" value="NZ_JAFBER010000030.1"/>
</dbReference>
<keyword evidence="2" id="KW-0479">Metal-binding</keyword>
<dbReference type="PANTHER" id="PTHR37302:SF1">
    <property type="entry name" value="PROTEIN DINB"/>
    <property type="match status" value="1"/>
</dbReference>
<protein>
    <submittedName>
        <fullName evidence="3">Damage-inducible protein DinB</fullName>
    </submittedName>
</protein>
<name>A0ABS2Q3C7_9BACL</name>
<dbReference type="SUPFAM" id="SSF109854">
    <property type="entry name" value="DinB/YfiT-like putative metalloenzymes"/>
    <property type="match status" value="1"/>
</dbReference>
<evidence type="ECO:0000256" key="1">
    <source>
        <dbReference type="ARBA" id="ARBA00008635"/>
    </source>
</evidence>
<comment type="caution">
    <text evidence="3">The sequence shown here is derived from an EMBL/GenBank/DDBJ whole genome shotgun (WGS) entry which is preliminary data.</text>
</comment>
<reference evidence="3 4" key="1">
    <citation type="submission" date="2021-01" db="EMBL/GenBank/DDBJ databases">
        <title>Genomic Encyclopedia of Type Strains, Phase IV (KMG-IV): sequencing the most valuable type-strain genomes for metagenomic binning, comparative biology and taxonomic classification.</title>
        <authorList>
            <person name="Goeker M."/>
        </authorList>
    </citation>
    <scope>NUCLEOTIDE SEQUENCE [LARGE SCALE GENOMIC DNA]</scope>
    <source>
        <strain evidence="3 4">DSM 28236</strain>
    </source>
</reference>
<dbReference type="Gene3D" id="1.20.120.450">
    <property type="entry name" value="dinb family like domain"/>
    <property type="match status" value="1"/>
</dbReference>
<gene>
    <name evidence="3" type="ORF">JOD45_003035</name>
</gene>
<keyword evidence="4" id="KW-1185">Reference proteome</keyword>
<evidence type="ECO:0000256" key="2">
    <source>
        <dbReference type="ARBA" id="ARBA00022723"/>
    </source>
</evidence>
<proteinExistence type="inferred from homology"/>
<dbReference type="Pfam" id="PF05163">
    <property type="entry name" value="DinB"/>
    <property type="match status" value="1"/>
</dbReference>